<dbReference type="OrthoDB" id="2930792at2759"/>
<feature type="non-terminal residue" evidence="1">
    <location>
        <position position="153"/>
    </location>
</feature>
<reference evidence="1 2" key="1">
    <citation type="journal article" date="2012" name="Science">
        <title>The Paleozoic origin of enzymatic lignin decomposition reconstructed from 31 fungal genomes.</title>
        <authorList>
            <person name="Floudas D."/>
            <person name="Binder M."/>
            <person name="Riley R."/>
            <person name="Barry K."/>
            <person name="Blanchette R.A."/>
            <person name="Henrissat B."/>
            <person name="Martinez A.T."/>
            <person name="Otillar R."/>
            <person name="Spatafora J.W."/>
            <person name="Yadav J.S."/>
            <person name="Aerts A."/>
            <person name="Benoit I."/>
            <person name="Boyd A."/>
            <person name="Carlson A."/>
            <person name="Copeland A."/>
            <person name="Coutinho P.M."/>
            <person name="de Vries R.P."/>
            <person name="Ferreira P."/>
            <person name="Findley K."/>
            <person name="Foster B."/>
            <person name="Gaskell J."/>
            <person name="Glotzer D."/>
            <person name="Gorecki P."/>
            <person name="Heitman J."/>
            <person name="Hesse C."/>
            <person name="Hori C."/>
            <person name="Igarashi K."/>
            <person name="Jurgens J.A."/>
            <person name="Kallen N."/>
            <person name="Kersten P."/>
            <person name="Kohler A."/>
            <person name="Kuees U."/>
            <person name="Kumar T.K.A."/>
            <person name="Kuo A."/>
            <person name="LaButti K."/>
            <person name="Larrondo L.F."/>
            <person name="Lindquist E."/>
            <person name="Ling A."/>
            <person name="Lombard V."/>
            <person name="Lucas S."/>
            <person name="Lundell T."/>
            <person name="Martin R."/>
            <person name="McLaughlin D.J."/>
            <person name="Morgenstern I."/>
            <person name="Morin E."/>
            <person name="Murat C."/>
            <person name="Nagy L.G."/>
            <person name="Nolan M."/>
            <person name="Ohm R.A."/>
            <person name="Patyshakuliyeva A."/>
            <person name="Rokas A."/>
            <person name="Ruiz-Duenas F.J."/>
            <person name="Sabat G."/>
            <person name="Salamov A."/>
            <person name="Samejima M."/>
            <person name="Schmutz J."/>
            <person name="Slot J.C."/>
            <person name="St John F."/>
            <person name="Stenlid J."/>
            <person name="Sun H."/>
            <person name="Sun S."/>
            <person name="Syed K."/>
            <person name="Tsang A."/>
            <person name="Wiebenga A."/>
            <person name="Young D."/>
            <person name="Pisabarro A."/>
            <person name="Eastwood D.C."/>
            <person name="Martin F."/>
            <person name="Cullen D."/>
            <person name="Grigoriev I.V."/>
            <person name="Hibbett D.S."/>
        </authorList>
    </citation>
    <scope>NUCLEOTIDE SEQUENCE</scope>
    <source>
        <strain evidence="2">FP-58527</strain>
    </source>
</reference>
<dbReference type="AlphaFoldDB" id="S8DNQ1"/>
<feature type="non-terminal residue" evidence="1">
    <location>
        <position position="1"/>
    </location>
</feature>
<evidence type="ECO:0000313" key="1">
    <source>
        <dbReference type="EMBL" id="EPS92963.1"/>
    </source>
</evidence>
<gene>
    <name evidence="1" type="ORF">FOMPIDRAFT_1085559</name>
</gene>
<proteinExistence type="predicted"/>
<dbReference type="HOGENOM" id="CLU_107424_0_0_1"/>
<protein>
    <submittedName>
        <fullName evidence="1">Uncharacterized protein</fullName>
    </submittedName>
</protein>
<accession>S8DNQ1</accession>
<keyword evidence="2" id="KW-1185">Reference proteome</keyword>
<evidence type="ECO:0000313" key="2">
    <source>
        <dbReference type="Proteomes" id="UP000015241"/>
    </source>
</evidence>
<dbReference type="STRING" id="743788.S8DNQ1"/>
<dbReference type="InParanoid" id="S8DNQ1"/>
<dbReference type="eggNOG" id="ENOG502RBQ0">
    <property type="taxonomic scope" value="Eukaryota"/>
</dbReference>
<sequence>SFVPRYGTFLVYQLDAVRTVASLNDPILTAAAAEIQSHKYIGYIFEVSTLLLTNAQCADLFLSNIEELPLPDKPDHKCCLAVVGQGICKSYEEAYINSSMCIPIFPATDHPLQRDTLRPEPLFPFDGCYQHNFVTPHVRIPTRPYDHTNATSL</sequence>
<dbReference type="EMBL" id="KE504313">
    <property type="protein sequence ID" value="EPS92963.1"/>
    <property type="molecule type" value="Genomic_DNA"/>
</dbReference>
<name>S8DNQ1_FOMSC</name>
<dbReference type="Proteomes" id="UP000015241">
    <property type="component" value="Unassembled WGS sequence"/>
</dbReference>
<organism evidence="1 2">
    <name type="scientific">Fomitopsis schrenkii</name>
    <name type="common">Brown rot fungus</name>
    <dbReference type="NCBI Taxonomy" id="2126942"/>
    <lineage>
        <taxon>Eukaryota</taxon>
        <taxon>Fungi</taxon>
        <taxon>Dikarya</taxon>
        <taxon>Basidiomycota</taxon>
        <taxon>Agaricomycotina</taxon>
        <taxon>Agaricomycetes</taxon>
        <taxon>Polyporales</taxon>
        <taxon>Fomitopsis</taxon>
    </lineage>
</organism>